<feature type="domain" description="Cytochrome C Planctomycete-type" evidence="4">
    <location>
        <begin position="42"/>
        <end position="95"/>
    </location>
</feature>
<dbReference type="GO" id="GO:0020037">
    <property type="term" value="F:heme binding"/>
    <property type="evidence" value="ECO:0007669"/>
    <property type="project" value="InterPro"/>
</dbReference>
<evidence type="ECO:0000256" key="1">
    <source>
        <dbReference type="SAM" id="MobiDB-lite"/>
    </source>
</evidence>
<dbReference type="InterPro" id="IPR011444">
    <property type="entry name" value="DUF1549"/>
</dbReference>
<dbReference type="Proteomes" id="UP000320735">
    <property type="component" value="Unassembled WGS sequence"/>
</dbReference>
<dbReference type="GO" id="GO:0009055">
    <property type="term" value="F:electron transfer activity"/>
    <property type="evidence" value="ECO:0007669"/>
    <property type="project" value="InterPro"/>
</dbReference>
<dbReference type="EMBL" id="SJPP01000001">
    <property type="protein sequence ID" value="TWU11665.1"/>
    <property type="molecule type" value="Genomic_DNA"/>
</dbReference>
<dbReference type="PANTHER" id="PTHR35889">
    <property type="entry name" value="CYCLOINULO-OLIGOSACCHARIDE FRUCTANOTRANSFERASE-RELATED"/>
    <property type="match status" value="1"/>
</dbReference>
<dbReference type="Pfam" id="PF07583">
    <property type="entry name" value="PSCyt2"/>
    <property type="match status" value="1"/>
</dbReference>
<dbReference type="Pfam" id="PF07587">
    <property type="entry name" value="PSD1"/>
    <property type="match status" value="1"/>
</dbReference>
<dbReference type="InterPro" id="IPR011429">
    <property type="entry name" value="Cyt_c_Planctomycete-type"/>
</dbReference>
<feature type="domain" description="Cytochrome C Planctomycete-type" evidence="4">
    <location>
        <begin position="148"/>
        <end position="202"/>
    </location>
</feature>
<keyword evidence="6" id="KW-1185">Reference proteome</keyword>
<evidence type="ECO:0000259" key="3">
    <source>
        <dbReference type="Pfam" id="PF07587"/>
    </source>
</evidence>
<dbReference type="InterPro" id="IPR022655">
    <property type="entry name" value="DUF1553"/>
</dbReference>
<evidence type="ECO:0000259" key="2">
    <source>
        <dbReference type="Pfam" id="PF07583"/>
    </source>
</evidence>
<proteinExistence type="predicted"/>
<feature type="domain" description="DUF1553" evidence="3">
    <location>
        <begin position="690"/>
        <end position="948"/>
    </location>
</feature>
<feature type="region of interest" description="Disordered" evidence="1">
    <location>
        <begin position="770"/>
        <end position="789"/>
    </location>
</feature>
<evidence type="ECO:0000259" key="4">
    <source>
        <dbReference type="Pfam" id="PF07635"/>
    </source>
</evidence>
<protein>
    <submittedName>
        <fullName evidence="5">Planctomycete cytochrome C</fullName>
    </submittedName>
</protein>
<sequence>MSNYLMIVIAAIVIADGSMASADVVEKPVFEKDVLPIFTRYCFNCHGKSSPQLGLDLRSARLTMRGSQNGAVLVKGSLEESLLWKKVSTREMPPAIFKLRLSDDEIETVRRWIETGAPSDESTELPEDVQQHFARFEKEIQPILTERCVACHGEDEPDAALDLSSLESLVRGSKSGPVIVEGFSDKSILIRKVASHAMPPPDSDDPLSAAEIQTITHWIDKGRFADFVEVTPRHSQSADSMVTSTITDEDRQFWAFQKPVAVPLPEVKAKQRVRTPIDQFILAKLESRGLTYSPDASKLTLLRRACFDLTGLPPTPAQTREFLDDDRPDAYEHLIDRLLASPHYGERWGRHWLDVVGYVDTAGKDFNPTKATLSDGYWRYRDYVVNATNQDTPWDRFLVQQIAGDELVDWRNAEKYTPEILELLTATGYLRNVLDATDEDISNLPFDRYEALFMLMERVSSSTLGMTLACARCHDHKFDPIPQADYYRFLSLFTSAYNPTDWLPPKKRHLYHVSKTEQTEIERKKKEANATLSKLQTQLKKLRAPYRDRLRKEKLNQIPEAVRADVEAALAIAAKKRDKNQKELASKYEKTVSVTDAQVDAALSEADRMACDTLQEQIRDGQAVLDTLRIEKIQALWDVGEAPTIRLLHRGDVEFAGPTVSPGFLTVLSEPGMSAAIPATTAVGNTTGLRLAFAEWLTNPDHPLTARVIVNRLWQHHFGRGIVATPGNFGISGTPPTHPQLLDWLAVEFMRQGWSAKRFHKMMMTSTAYRQTSKTGTDEEQDRKIAGQSSPSVIDRENRLLWRMNLRRLDAEALRDSVVAVSGQGDYTLGGPPVLLEATSSGLQTVAADKRRSIYLIARRTNPLTFLRVFDFPIIDVNCTRRSASATPLQSLTMINSEFLTDSADHLARRVEETVGSDAPLDKKIEQAYWFALSRSPSHSEVEAAQEHLQHLDQLYEASDAAGADVPKKSFAQFVHMLLCSNEFLYID</sequence>
<comment type="caution">
    <text evidence="5">The sequence shown here is derived from an EMBL/GenBank/DDBJ whole genome shotgun (WGS) entry which is preliminary data.</text>
</comment>
<accession>A0A5C6BI07</accession>
<dbReference type="InterPro" id="IPR036909">
    <property type="entry name" value="Cyt_c-like_dom_sf"/>
</dbReference>
<dbReference type="PANTHER" id="PTHR35889:SF3">
    <property type="entry name" value="F-BOX DOMAIN-CONTAINING PROTEIN"/>
    <property type="match status" value="1"/>
</dbReference>
<organism evidence="5 6">
    <name type="scientific">Symmachiella macrocystis</name>
    <dbReference type="NCBI Taxonomy" id="2527985"/>
    <lineage>
        <taxon>Bacteria</taxon>
        <taxon>Pseudomonadati</taxon>
        <taxon>Planctomycetota</taxon>
        <taxon>Planctomycetia</taxon>
        <taxon>Planctomycetales</taxon>
        <taxon>Planctomycetaceae</taxon>
        <taxon>Symmachiella</taxon>
    </lineage>
</organism>
<evidence type="ECO:0000313" key="6">
    <source>
        <dbReference type="Proteomes" id="UP000320735"/>
    </source>
</evidence>
<gene>
    <name evidence="5" type="ORF">CA54_04730</name>
</gene>
<dbReference type="SUPFAM" id="SSF46626">
    <property type="entry name" value="Cytochrome c"/>
    <property type="match status" value="1"/>
</dbReference>
<evidence type="ECO:0000313" key="5">
    <source>
        <dbReference type="EMBL" id="TWU11665.1"/>
    </source>
</evidence>
<name>A0A5C6BI07_9PLAN</name>
<reference evidence="5 6" key="1">
    <citation type="submission" date="2019-02" db="EMBL/GenBank/DDBJ databases">
        <title>Deep-cultivation of Planctomycetes and their phenomic and genomic characterization uncovers novel biology.</title>
        <authorList>
            <person name="Wiegand S."/>
            <person name="Jogler M."/>
            <person name="Boedeker C."/>
            <person name="Pinto D."/>
            <person name="Vollmers J."/>
            <person name="Rivas-Marin E."/>
            <person name="Kohn T."/>
            <person name="Peeters S.H."/>
            <person name="Heuer A."/>
            <person name="Rast P."/>
            <person name="Oberbeckmann S."/>
            <person name="Bunk B."/>
            <person name="Jeske O."/>
            <person name="Meyerdierks A."/>
            <person name="Storesund J.E."/>
            <person name="Kallscheuer N."/>
            <person name="Luecker S."/>
            <person name="Lage O.M."/>
            <person name="Pohl T."/>
            <person name="Merkel B.J."/>
            <person name="Hornburger P."/>
            <person name="Mueller R.-W."/>
            <person name="Bruemmer F."/>
            <person name="Labrenz M."/>
            <person name="Spormann A.M."/>
            <person name="Op Den Camp H."/>
            <person name="Overmann J."/>
            <person name="Amann R."/>
            <person name="Jetten M.S.M."/>
            <person name="Mascher T."/>
            <person name="Medema M.H."/>
            <person name="Devos D.P."/>
            <person name="Kaster A.-K."/>
            <person name="Ovreas L."/>
            <person name="Rohde M."/>
            <person name="Galperin M.Y."/>
            <person name="Jogler C."/>
        </authorList>
    </citation>
    <scope>NUCLEOTIDE SEQUENCE [LARGE SCALE GENOMIC DNA]</scope>
    <source>
        <strain evidence="5 6">CA54</strain>
    </source>
</reference>
<dbReference type="AlphaFoldDB" id="A0A5C6BI07"/>
<dbReference type="Pfam" id="PF07635">
    <property type="entry name" value="PSCyt1"/>
    <property type="match status" value="2"/>
</dbReference>
<feature type="domain" description="DUF1549" evidence="2">
    <location>
        <begin position="276"/>
        <end position="495"/>
    </location>
</feature>